<organism evidence="5 6">
    <name type="scientific">Thraustotheca clavata</name>
    <dbReference type="NCBI Taxonomy" id="74557"/>
    <lineage>
        <taxon>Eukaryota</taxon>
        <taxon>Sar</taxon>
        <taxon>Stramenopiles</taxon>
        <taxon>Oomycota</taxon>
        <taxon>Saprolegniomycetes</taxon>
        <taxon>Saprolegniales</taxon>
        <taxon>Achlyaceae</taxon>
        <taxon>Thraustotheca</taxon>
    </lineage>
</organism>
<evidence type="ECO:0008006" key="7">
    <source>
        <dbReference type="Google" id="ProtNLM"/>
    </source>
</evidence>
<keyword evidence="4" id="KW-0479">Metal-binding</keyword>
<dbReference type="GO" id="GO:0003924">
    <property type="term" value="F:GTPase activity"/>
    <property type="evidence" value="ECO:0007669"/>
    <property type="project" value="InterPro"/>
</dbReference>
<dbReference type="Pfam" id="PF00025">
    <property type="entry name" value="Arf"/>
    <property type="match status" value="1"/>
</dbReference>
<reference evidence="5 6" key="1">
    <citation type="journal article" date="2014" name="Genome Biol. Evol.">
        <title>The secreted proteins of Achlya hypogyna and Thraustotheca clavata identify the ancestral oomycete secretome and reveal gene acquisitions by horizontal gene transfer.</title>
        <authorList>
            <person name="Misner I."/>
            <person name="Blouin N."/>
            <person name="Leonard G."/>
            <person name="Richards T.A."/>
            <person name="Lane C.E."/>
        </authorList>
    </citation>
    <scope>NUCLEOTIDE SEQUENCE [LARGE SCALE GENOMIC DNA]</scope>
    <source>
        <strain evidence="5 6">ATCC 34112</strain>
    </source>
</reference>
<dbReference type="Gene3D" id="3.40.50.300">
    <property type="entry name" value="P-loop containing nucleotide triphosphate hydrolases"/>
    <property type="match status" value="1"/>
</dbReference>
<keyword evidence="2 3" id="KW-0342">GTP-binding</keyword>
<keyword evidence="6" id="KW-1185">Reference proteome</keyword>
<protein>
    <recommendedName>
        <fullName evidence="7">ADP-ribosylation factor family</fullName>
    </recommendedName>
</protein>
<dbReference type="Proteomes" id="UP000243217">
    <property type="component" value="Unassembled WGS sequence"/>
</dbReference>
<evidence type="ECO:0000256" key="1">
    <source>
        <dbReference type="ARBA" id="ARBA00022741"/>
    </source>
</evidence>
<feature type="binding site" evidence="4">
    <location>
        <position position="50"/>
    </location>
    <ligand>
        <name>Mg(2+)</name>
        <dbReference type="ChEBI" id="CHEBI:18420"/>
    </ligand>
</feature>
<feature type="binding site" evidence="4">
    <location>
        <position position="80"/>
    </location>
    <ligand>
        <name>Mg(2+)</name>
        <dbReference type="ChEBI" id="CHEBI:18420"/>
    </ligand>
</feature>
<dbReference type="InterPro" id="IPR027417">
    <property type="entry name" value="P-loop_NTPase"/>
</dbReference>
<evidence type="ECO:0000256" key="4">
    <source>
        <dbReference type="PIRSR" id="PIRSR606689-2"/>
    </source>
</evidence>
<evidence type="ECO:0000256" key="3">
    <source>
        <dbReference type="PIRSR" id="PIRSR606689-1"/>
    </source>
</evidence>
<evidence type="ECO:0000256" key="2">
    <source>
        <dbReference type="ARBA" id="ARBA00023134"/>
    </source>
</evidence>
<proteinExistence type="predicted"/>
<feature type="binding site" evidence="3">
    <location>
        <begin position="43"/>
        <end position="50"/>
    </location>
    <ligand>
        <name>GTP</name>
        <dbReference type="ChEBI" id="CHEBI:37565"/>
    </ligand>
</feature>
<dbReference type="AlphaFoldDB" id="A0A1V9YJI6"/>
<dbReference type="GO" id="GO:0005525">
    <property type="term" value="F:GTP binding"/>
    <property type="evidence" value="ECO:0007669"/>
    <property type="project" value="UniProtKB-KW"/>
</dbReference>
<feature type="binding site" evidence="3">
    <location>
        <position position="102"/>
    </location>
    <ligand>
        <name>GTP</name>
        <dbReference type="ChEBI" id="CHEBI:37565"/>
    </ligand>
</feature>
<evidence type="ECO:0000313" key="5">
    <source>
        <dbReference type="EMBL" id="OQR85894.1"/>
    </source>
</evidence>
<gene>
    <name evidence="5" type="ORF">THRCLA_10615</name>
</gene>
<keyword evidence="1 3" id="KW-0547">Nucleotide-binding</keyword>
<comment type="caution">
    <text evidence="5">The sequence shown here is derived from an EMBL/GenBank/DDBJ whole genome shotgun (WGS) entry which is preliminary data.</text>
</comment>
<dbReference type="EMBL" id="JNBS01003606">
    <property type="protein sequence ID" value="OQR85894.1"/>
    <property type="molecule type" value="Genomic_DNA"/>
</dbReference>
<evidence type="ECO:0000313" key="6">
    <source>
        <dbReference type="Proteomes" id="UP000243217"/>
    </source>
</evidence>
<keyword evidence="4" id="KW-0460">Magnesium</keyword>
<accession>A0A1V9YJI6</accession>
<sequence length="225" mass="25238">MGNSNEIAVHPSNPFSSSVSLHRRLSFTHNKKLGSEKTILLLGLDNSGKSTFAYGLASISNVPCTNASPPSWSPPYPAPSKNVTTKSAAIQARMFRLLDMPGHRDSRHLWYENLGELGAICFCIDISDTLRFPLVAKELERLHHEHQKLEIPPVVWILFTKADCLYDGPKLTAIDAYESIKKNHTFLTRNQCEWAFILMPMINCLSEPHLAATKTWINDNLAQKP</sequence>
<dbReference type="InterPro" id="IPR006689">
    <property type="entry name" value="Small_GTPase_ARF/SAR"/>
</dbReference>
<dbReference type="SUPFAM" id="SSF52540">
    <property type="entry name" value="P-loop containing nucleoside triphosphate hydrolases"/>
    <property type="match status" value="1"/>
</dbReference>
<name>A0A1V9YJI6_9STRA</name>
<dbReference type="OrthoDB" id="73187at2759"/>
<dbReference type="GO" id="GO:0046872">
    <property type="term" value="F:metal ion binding"/>
    <property type="evidence" value="ECO:0007669"/>
    <property type="project" value="UniProtKB-KW"/>
</dbReference>